<dbReference type="RefSeq" id="WP_092785554.1">
    <property type="nucleotide sequence ID" value="NZ_FNAP01000006.1"/>
</dbReference>
<dbReference type="Pfam" id="PF05638">
    <property type="entry name" value="T6SS_HCP"/>
    <property type="match status" value="1"/>
</dbReference>
<evidence type="ECO:0000313" key="1">
    <source>
        <dbReference type="EMBL" id="SDE38396.1"/>
    </source>
</evidence>
<dbReference type="OrthoDB" id="7571664at2"/>
<dbReference type="InterPro" id="IPR036624">
    <property type="entry name" value="Hcp1-lik_sf"/>
</dbReference>
<evidence type="ECO:0000313" key="2">
    <source>
        <dbReference type="Proteomes" id="UP000199412"/>
    </source>
</evidence>
<dbReference type="STRING" id="69960.SAMN05421720_10667"/>
<keyword evidence="2" id="KW-1185">Reference proteome</keyword>
<dbReference type="Gene3D" id="2.30.110.20">
    <property type="entry name" value="Hcp1-like"/>
    <property type="match status" value="1"/>
</dbReference>
<dbReference type="PANTHER" id="PTHR36152:SF1">
    <property type="entry name" value="UBIQUITIN-LIKE DOMAIN-CONTAINING PROTEIN"/>
    <property type="match status" value="1"/>
</dbReference>
<dbReference type="SUPFAM" id="SSF141452">
    <property type="entry name" value="Hcp1-like"/>
    <property type="match status" value="1"/>
</dbReference>
<protein>
    <submittedName>
        <fullName evidence="1">Type VI secretion system secreted protein Hcp</fullName>
    </submittedName>
</protein>
<organism evidence="1 2">
    <name type="scientific">Rhodospira trueperi</name>
    <dbReference type="NCBI Taxonomy" id="69960"/>
    <lineage>
        <taxon>Bacteria</taxon>
        <taxon>Pseudomonadati</taxon>
        <taxon>Pseudomonadota</taxon>
        <taxon>Alphaproteobacteria</taxon>
        <taxon>Rhodospirillales</taxon>
        <taxon>Rhodospirillaceae</taxon>
        <taxon>Rhodospira</taxon>
    </lineage>
</organism>
<reference evidence="1 2" key="1">
    <citation type="submission" date="2016-10" db="EMBL/GenBank/DDBJ databases">
        <authorList>
            <person name="de Groot N.N."/>
        </authorList>
    </citation>
    <scope>NUCLEOTIDE SEQUENCE [LARGE SCALE GENOMIC DNA]</scope>
    <source>
        <strain evidence="1 2">ATCC 700224</strain>
    </source>
</reference>
<dbReference type="EMBL" id="FNAP01000006">
    <property type="protein sequence ID" value="SDE38396.1"/>
    <property type="molecule type" value="Genomic_DNA"/>
</dbReference>
<dbReference type="PANTHER" id="PTHR36152">
    <property type="entry name" value="CYTOPLASMIC PROTEIN-RELATED"/>
    <property type="match status" value="1"/>
</dbReference>
<sequence>MAIFAKYGNVKGNATDARHKDWMDIQAFDWGLERSVNTPTGSIASRVASETTVWDLTLSKTLDEASASLLMEAFTRKSQADLKVHQLSTAVQGLNVVEYVFSNALITKYVTTSTGDRPLETISFNFTKIAFNFTVVDEAGKTRPVTGEYDLATARMAGM</sequence>
<dbReference type="InterPro" id="IPR053165">
    <property type="entry name" value="HSI-I_assembly_Hcp1"/>
</dbReference>
<dbReference type="AlphaFoldDB" id="A0A1G7CI83"/>
<dbReference type="Proteomes" id="UP000199412">
    <property type="component" value="Unassembled WGS sequence"/>
</dbReference>
<name>A0A1G7CI83_9PROT</name>
<proteinExistence type="predicted"/>
<gene>
    <name evidence="1" type="ORF">SAMN05421720_10667</name>
</gene>
<dbReference type="InterPro" id="IPR008514">
    <property type="entry name" value="T6SS_Hcp"/>
</dbReference>
<accession>A0A1G7CI83</accession>